<evidence type="ECO:0000313" key="2">
    <source>
        <dbReference type="EMBL" id="KAF7342699.1"/>
    </source>
</evidence>
<gene>
    <name evidence="2" type="ORF">MSAN_02027800</name>
</gene>
<organism evidence="2 3">
    <name type="scientific">Mycena sanguinolenta</name>
    <dbReference type="NCBI Taxonomy" id="230812"/>
    <lineage>
        <taxon>Eukaryota</taxon>
        <taxon>Fungi</taxon>
        <taxon>Dikarya</taxon>
        <taxon>Basidiomycota</taxon>
        <taxon>Agaricomycotina</taxon>
        <taxon>Agaricomycetes</taxon>
        <taxon>Agaricomycetidae</taxon>
        <taxon>Agaricales</taxon>
        <taxon>Marasmiineae</taxon>
        <taxon>Mycenaceae</taxon>
        <taxon>Mycena</taxon>
    </lineage>
</organism>
<comment type="caution">
    <text evidence="2">The sequence shown here is derived from an EMBL/GenBank/DDBJ whole genome shotgun (WGS) entry which is preliminary data.</text>
</comment>
<proteinExistence type="predicted"/>
<keyword evidence="3" id="KW-1185">Reference proteome</keyword>
<dbReference type="AlphaFoldDB" id="A0A8H7CM10"/>
<dbReference type="EMBL" id="JACAZH010000025">
    <property type="protein sequence ID" value="KAF7342699.1"/>
    <property type="molecule type" value="Genomic_DNA"/>
</dbReference>
<feature type="region of interest" description="Disordered" evidence="1">
    <location>
        <begin position="82"/>
        <end position="109"/>
    </location>
</feature>
<sequence>MPVIESYSKPEQEERKTSSCVIASKIKTVRRSIGDHRIRDSAISELIFSSAHDPAFPRGPAGLLPGSSCRFVNTTTRLGDMAFSQTSSDTPRKEYAGVEERASSLSRERSSLSDSAYATNAAGFRASRLFLRALGRSSTSCTPLGAKSVCARVKIMLVLSARLHSLLDALAQRITPSLGIAASSGSAPAHCIPRLHRLLSVTERFAVSRTALQATLRGVSPISLRREITHLSRCPASIQRASVASLSRACGTRGAICEDFGNAAAGGWLESATHPYDSRVSHGWRHGEDLYWRLDKYLPRLLERTLPLSAQPLLYPRDDSR</sequence>
<evidence type="ECO:0000256" key="1">
    <source>
        <dbReference type="SAM" id="MobiDB-lite"/>
    </source>
</evidence>
<dbReference type="Proteomes" id="UP000623467">
    <property type="component" value="Unassembled WGS sequence"/>
</dbReference>
<evidence type="ECO:0000313" key="3">
    <source>
        <dbReference type="Proteomes" id="UP000623467"/>
    </source>
</evidence>
<accession>A0A8H7CM10</accession>
<name>A0A8H7CM10_9AGAR</name>
<reference evidence="2" key="1">
    <citation type="submission" date="2020-05" db="EMBL/GenBank/DDBJ databases">
        <title>Mycena genomes resolve the evolution of fungal bioluminescence.</title>
        <authorList>
            <person name="Tsai I.J."/>
        </authorList>
    </citation>
    <scope>NUCLEOTIDE SEQUENCE</scope>
    <source>
        <strain evidence="2">160909Yilan</strain>
    </source>
</reference>
<feature type="compositionally biased region" description="Basic and acidic residues" evidence="1">
    <location>
        <begin position="90"/>
        <end position="109"/>
    </location>
</feature>
<protein>
    <submittedName>
        <fullName evidence="2">Uncharacterized protein</fullName>
    </submittedName>
</protein>